<dbReference type="Pfam" id="PF12279">
    <property type="entry name" value="DUF3619"/>
    <property type="match status" value="1"/>
</dbReference>
<evidence type="ECO:0008006" key="3">
    <source>
        <dbReference type="Google" id="ProtNLM"/>
    </source>
</evidence>
<comment type="caution">
    <text evidence="1">The sequence shown here is derived from an EMBL/GenBank/DDBJ whole genome shotgun (WGS) entry which is preliminary data.</text>
</comment>
<proteinExistence type="predicted"/>
<evidence type="ECO:0000313" key="1">
    <source>
        <dbReference type="EMBL" id="OQS43546.1"/>
    </source>
</evidence>
<protein>
    <recommendedName>
        <fullName evidence="3">DUF3619 domain-containing protein</fullName>
    </recommendedName>
</protein>
<dbReference type="AlphaFoldDB" id="A0A1W0D969"/>
<evidence type="ECO:0000313" key="2">
    <source>
        <dbReference type="Proteomes" id="UP000192721"/>
    </source>
</evidence>
<dbReference type="EMBL" id="MUKV01000002">
    <property type="protein sequence ID" value="OQS43546.1"/>
    <property type="molecule type" value="Genomic_DNA"/>
</dbReference>
<reference evidence="1 2" key="1">
    <citation type="submission" date="2017-02" db="EMBL/GenBank/DDBJ databases">
        <title>Chromobacterium haemolyticum H5244.</title>
        <authorList>
            <person name="Gulvik C.A."/>
        </authorList>
    </citation>
    <scope>NUCLEOTIDE SEQUENCE [LARGE SCALE GENOMIC DNA]</scope>
    <source>
        <strain evidence="1 2">H5244</strain>
    </source>
</reference>
<dbReference type="InterPro" id="IPR022064">
    <property type="entry name" value="DUF3619"/>
</dbReference>
<organism evidence="1 2">
    <name type="scientific">Chromobacterium haemolyticum</name>
    <dbReference type="NCBI Taxonomy" id="394935"/>
    <lineage>
        <taxon>Bacteria</taxon>
        <taxon>Pseudomonadati</taxon>
        <taxon>Pseudomonadota</taxon>
        <taxon>Betaproteobacteria</taxon>
        <taxon>Neisseriales</taxon>
        <taxon>Chromobacteriaceae</taxon>
        <taxon>Chromobacterium</taxon>
    </lineage>
</organism>
<accession>A0A1W0D969</accession>
<name>A0A1W0D969_9NEIS</name>
<dbReference type="RefSeq" id="WP_081554430.1">
    <property type="nucleotide sequence ID" value="NZ_MUKV01000002.1"/>
</dbReference>
<gene>
    <name evidence="1" type="ORF">B0T45_02215</name>
</gene>
<sequence length="121" mass="13248">MKPSNPLPGHVSRVLDHASADLDPALERRLRQARERALVRFEASSPGAVTQRERLGLWGQRHVLALRRGGLALGFALLTGAGMMLAEDLLLEEEAVDAAVLAQDLPFEALLEPHFSRGLHE</sequence>
<dbReference type="Proteomes" id="UP000192721">
    <property type="component" value="Unassembled WGS sequence"/>
</dbReference>